<dbReference type="Gene3D" id="2.60.40.10">
    <property type="entry name" value="Immunoglobulins"/>
    <property type="match status" value="3"/>
</dbReference>
<evidence type="ECO:0000313" key="3">
    <source>
        <dbReference type="Proteomes" id="UP000244908"/>
    </source>
</evidence>
<dbReference type="EMBL" id="CP029185">
    <property type="protein sequence ID" value="AWH87294.1"/>
    <property type="molecule type" value="Genomic_DNA"/>
</dbReference>
<sequence>MDMKLYVQKVGQAVEEVSLTGSTQISATPGTRLFVEANDGTITHMSRSGSQLVVNTTDGKVINVDNFFGSADQGMSSLTIENTAASGLPEKQIVLGDERLYADGSEVVAYTPEQLKDVISGWDYYEMRGEEAAAAGSDDNTGLFVALGLGAATIAGLIALANNDDDNGHSSSSVTPTPDPDPTPDPTPSNLTDPTLVTLNRSNGSSLSGTSDAHNTTVYIDINNDGTHDYTTTTDANGNWSFPSPTAIPDGSTVSIWVLDSKGGKIEVSTVIDATAPDFISMTISQDLAVITGKTEAGAVVKLDLNGDGVAEYTIKADDSGNYKFTLENGASLIPGTSVISLADDLDNVSHITIPVATKATVLGMSDGTQVMDLSNTTEITSPTLHGLGTPGAIVQVMDGNTVIGTTTVGTDSNWSITATNLPVGKHSFDVETIINTPVTGPSKENAVNITFEQKPYDMSVIVADIREVEIDNSIDAPISITRALPNGGYLVAYPQAEAAGSKFYDVKVKIFDASGQMVSELTLGDKNVADGYSRDSAKAYLSNFDVAVSPVDGAITVLYSRNENPSSYTGNDVVYQRFSADGAEITAGPQIVASSGDIGGMNGLLTGLLPDGLANLITNTLSGIVNPIADFMTSALKTIDFLNILPDTDFKALVDLFVNGLTNRIYTAMFGQGLLSSSIVQMEDGSVVFTGTRFTEPLDLENMVNNADISGFIKEFTDALGLKGIPIIGSVIDFITEGVLNLLVKPIEGLADSVLTWFDLNAFEAGANLYSVRYDKDANGNLVKVSENTESPHDFSLGGFFTENGYITTSNGAFDKAVNWIFGKNPTSDSEGLVGADLGGGQYAVIWQQAGKDWSLDQLLKNPVDLKISVVDFGTGKIVLDGATLNTGAPKGSADVSPKIITLPDGTFAVSWVRVTGSDMGDVLVQRFQLQNGKLLALDAQPIVVNSTTDGAQGVIAGSLIGANDITVLENGNYVVSWASATTQGESHVISRVFDMSGQAITEEIIVDKGVEDPGVCSLPSVVALAGGGFAVTWSEVSDTGGNLYSRTYNDDGSIRGTGESADVSNSGHYVKGTTESAVGTNGDDVIDGTNGVTNVVANDGNDRIIVMSDGFQSIDGGKGFDTVVFEDKSATTIDSATLNKLHNIEQIDLNSTSALTLDVKYDDLIKMNDDKHLFVTGTAEDKVDLDLTSWTNVATANKSGVQYNLYVYDKDEDAQVWVQNTIAVI</sequence>
<dbReference type="AlphaFoldDB" id="A0A2Y9TV03"/>
<reference evidence="2 3" key="1">
    <citation type="journal article" date="2019" name="Int. J. Syst. Evol. Microbiol.">
        <title>Limnobaculum parvum gen. nov., sp. nov., isolated from a freshwater lake.</title>
        <authorList>
            <person name="Baek C."/>
            <person name="Shin S.K."/>
            <person name="Yi H."/>
        </authorList>
    </citation>
    <scope>NUCLEOTIDE SEQUENCE [LARGE SCALE GENOMIC DNA]</scope>
    <source>
        <strain evidence="2 3">HYN0051</strain>
    </source>
</reference>
<dbReference type="KEGG" id="lpv:HYN51_01205"/>
<feature type="compositionally biased region" description="Pro residues" evidence="1">
    <location>
        <begin position="177"/>
        <end position="187"/>
    </location>
</feature>
<evidence type="ECO:0000256" key="1">
    <source>
        <dbReference type="SAM" id="MobiDB-lite"/>
    </source>
</evidence>
<dbReference type="Proteomes" id="UP000244908">
    <property type="component" value="Chromosome"/>
</dbReference>
<evidence type="ECO:0000313" key="2">
    <source>
        <dbReference type="EMBL" id="AWH87294.1"/>
    </source>
</evidence>
<name>A0A2Y9TV03_9GAMM</name>
<dbReference type="NCBIfam" id="NF033510">
    <property type="entry name" value="Ca_tandemer"/>
    <property type="match status" value="1"/>
</dbReference>
<dbReference type="InterPro" id="IPR013783">
    <property type="entry name" value="Ig-like_fold"/>
</dbReference>
<dbReference type="SUPFAM" id="SSF51120">
    <property type="entry name" value="beta-Roll"/>
    <property type="match status" value="1"/>
</dbReference>
<dbReference type="InterPro" id="IPR011049">
    <property type="entry name" value="Serralysin-like_metalloprot_C"/>
</dbReference>
<keyword evidence="3" id="KW-1185">Reference proteome</keyword>
<organism evidence="2 3">
    <name type="scientific">Limnobaculum parvum</name>
    <dbReference type="NCBI Taxonomy" id="2172103"/>
    <lineage>
        <taxon>Bacteria</taxon>
        <taxon>Pseudomonadati</taxon>
        <taxon>Pseudomonadota</taxon>
        <taxon>Gammaproteobacteria</taxon>
        <taxon>Enterobacterales</taxon>
        <taxon>Budviciaceae</taxon>
        <taxon>Limnobaculum</taxon>
    </lineage>
</organism>
<feature type="region of interest" description="Disordered" evidence="1">
    <location>
        <begin position="166"/>
        <end position="210"/>
    </location>
</feature>
<gene>
    <name evidence="2" type="ORF">HYN51_01205</name>
</gene>
<dbReference type="OrthoDB" id="7329412at2"/>
<protein>
    <submittedName>
        <fullName evidence="2">Uncharacterized protein</fullName>
    </submittedName>
</protein>
<accession>A0A2Y9TV03</accession>
<feature type="compositionally biased region" description="Polar residues" evidence="1">
    <location>
        <begin position="197"/>
        <end position="210"/>
    </location>
</feature>
<proteinExistence type="predicted"/>
<dbReference type="Gene3D" id="2.150.10.10">
    <property type="entry name" value="Serralysin-like metalloprotease, C-terminal"/>
    <property type="match status" value="1"/>
</dbReference>